<dbReference type="EMBL" id="OX465079">
    <property type="protein sequence ID" value="CAI9276542.1"/>
    <property type="molecule type" value="Genomic_DNA"/>
</dbReference>
<accession>A0AA35YMG4</accession>
<keyword evidence="3" id="KW-1185">Reference proteome</keyword>
<reference evidence="2" key="1">
    <citation type="submission" date="2023-04" db="EMBL/GenBank/DDBJ databases">
        <authorList>
            <person name="Vijverberg K."/>
            <person name="Xiong W."/>
            <person name="Schranz E."/>
        </authorList>
    </citation>
    <scope>NUCLEOTIDE SEQUENCE</scope>
</reference>
<proteinExistence type="predicted"/>
<gene>
    <name evidence="2" type="ORF">LSALG_LOCUS16516</name>
</gene>
<keyword evidence="1" id="KW-1133">Transmembrane helix</keyword>
<sequence length="152" mass="17537">MDFDRLQVEVAFPVFGRTEGRDMTKAEGSLSFPSGYSMRAKIRSEETEVDWSEEASRAAISVKMIPSEERKQIINMISGCLFVLTGIYGMNKMVGWLLMFDKKRRRLSVIEKGVWLFVVYAKGKENEARKKNVMFFLMFAGIQKSKNKMVLR</sequence>
<organism evidence="2 3">
    <name type="scientific">Lactuca saligna</name>
    <name type="common">Willowleaf lettuce</name>
    <dbReference type="NCBI Taxonomy" id="75948"/>
    <lineage>
        <taxon>Eukaryota</taxon>
        <taxon>Viridiplantae</taxon>
        <taxon>Streptophyta</taxon>
        <taxon>Embryophyta</taxon>
        <taxon>Tracheophyta</taxon>
        <taxon>Spermatophyta</taxon>
        <taxon>Magnoliopsida</taxon>
        <taxon>eudicotyledons</taxon>
        <taxon>Gunneridae</taxon>
        <taxon>Pentapetalae</taxon>
        <taxon>asterids</taxon>
        <taxon>campanulids</taxon>
        <taxon>Asterales</taxon>
        <taxon>Asteraceae</taxon>
        <taxon>Cichorioideae</taxon>
        <taxon>Cichorieae</taxon>
        <taxon>Lactucinae</taxon>
        <taxon>Lactuca</taxon>
    </lineage>
</organism>
<evidence type="ECO:0000313" key="2">
    <source>
        <dbReference type="EMBL" id="CAI9276542.1"/>
    </source>
</evidence>
<feature type="transmembrane region" description="Helical" evidence="1">
    <location>
        <begin position="73"/>
        <end position="98"/>
    </location>
</feature>
<protein>
    <submittedName>
        <fullName evidence="2">Uncharacterized protein</fullName>
    </submittedName>
</protein>
<dbReference type="Proteomes" id="UP001177003">
    <property type="component" value="Chromosome 3"/>
</dbReference>
<name>A0AA35YMG4_LACSI</name>
<evidence type="ECO:0000313" key="3">
    <source>
        <dbReference type="Proteomes" id="UP001177003"/>
    </source>
</evidence>
<keyword evidence="1" id="KW-0812">Transmembrane</keyword>
<dbReference type="AlphaFoldDB" id="A0AA35YMG4"/>
<evidence type="ECO:0000256" key="1">
    <source>
        <dbReference type="SAM" id="Phobius"/>
    </source>
</evidence>
<keyword evidence="1" id="KW-0472">Membrane</keyword>